<dbReference type="EMBL" id="JARGDL010000003">
    <property type="protein sequence ID" value="MDF1611311.1"/>
    <property type="molecule type" value="Genomic_DNA"/>
</dbReference>
<protein>
    <submittedName>
        <fullName evidence="3">Uncharacterized protein</fullName>
    </submittedName>
</protein>
<dbReference type="RefSeq" id="WP_321535077.1">
    <property type="nucleotide sequence ID" value="NZ_JARGDL010000003.1"/>
</dbReference>
<proteinExistence type="predicted"/>
<evidence type="ECO:0000256" key="1">
    <source>
        <dbReference type="SAM" id="Coils"/>
    </source>
</evidence>
<keyword evidence="2" id="KW-1133">Transmembrane helix</keyword>
<sequence length="298" mass="34362">MTTKTKNTVIIAFILLGIILIGGVFDFVIQKRKINEKQNTLKELKLYQLDTEALKEQLKFLQTRVAQLDSILANRKYVIPYNVSQASFFDFVNKVTYSFSPYSYVNIEFQDVEPSTNFSMYNYILTGAAEFEDFYHLVYAIEESKYLKKISNVELSNNVKVDQDGTPHYLVNFKFRVKVYFSNNERFAFKGGFENRLNPNPAYDIFYPLIRMEIPPNKDGLLDVQSAQLLALIPDGAFLSDASGNTYLLWEGDKVYLGYLTNINYQNNEVNFVLNKGGIIENVKLQLQKEKKENKAGK</sequence>
<evidence type="ECO:0000313" key="4">
    <source>
        <dbReference type="Proteomes" id="UP001221302"/>
    </source>
</evidence>
<keyword evidence="4" id="KW-1185">Reference proteome</keyword>
<feature type="coiled-coil region" evidence="1">
    <location>
        <begin position="37"/>
        <end position="71"/>
    </location>
</feature>
<comment type="caution">
    <text evidence="3">The sequence shown here is derived from an EMBL/GenBank/DDBJ whole genome shotgun (WGS) entry which is preliminary data.</text>
</comment>
<reference evidence="3" key="1">
    <citation type="submission" date="2023-03" db="EMBL/GenBank/DDBJ databases">
        <title>Stygiobacter electus gen. nov., sp. nov., facultatively anaerobic thermotolerant bacterium of the class Ignavibacteria from a well of Yessentuki mineral water deposit.</title>
        <authorList>
            <person name="Podosokorskaya O.A."/>
            <person name="Elcheninov A.G."/>
            <person name="Petrova N.F."/>
            <person name="Zavarzina D.G."/>
            <person name="Kublanov I.V."/>
            <person name="Merkel A.Y."/>
        </authorList>
    </citation>
    <scope>NUCLEOTIDE SEQUENCE</scope>
    <source>
        <strain evidence="3">09-Me</strain>
    </source>
</reference>
<gene>
    <name evidence="3" type="ORF">P0M35_04050</name>
</gene>
<dbReference type="AlphaFoldDB" id="A0AAE3TCC0"/>
<evidence type="ECO:0000256" key="2">
    <source>
        <dbReference type="SAM" id="Phobius"/>
    </source>
</evidence>
<feature type="transmembrane region" description="Helical" evidence="2">
    <location>
        <begin position="6"/>
        <end position="29"/>
    </location>
</feature>
<keyword evidence="2" id="KW-0812">Transmembrane</keyword>
<evidence type="ECO:0000313" key="3">
    <source>
        <dbReference type="EMBL" id="MDF1611311.1"/>
    </source>
</evidence>
<keyword evidence="1" id="KW-0175">Coiled coil</keyword>
<name>A0AAE3TCC0_9BACT</name>
<organism evidence="3 4">
    <name type="scientific">Stygiobacter electus</name>
    <dbReference type="NCBI Taxonomy" id="3032292"/>
    <lineage>
        <taxon>Bacteria</taxon>
        <taxon>Pseudomonadati</taxon>
        <taxon>Ignavibacteriota</taxon>
        <taxon>Ignavibacteria</taxon>
        <taxon>Ignavibacteriales</taxon>
        <taxon>Melioribacteraceae</taxon>
        <taxon>Stygiobacter</taxon>
    </lineage>
</organism>
<dbReference type="Proteomes" id="UP001221302">
    <property type="component" value="Unassembled WGS sequence"/>
</dbReference>
<keyword evidence="2" id="KW-0472">Membrane</keyword>
<accession>A0AAE3TCC0</accession>